<evidence type="ECO:0000313" key="2">
    <source>
        <dbReference type="Proteomes" id="UP000799428"/>
    </source>
</evidence>
<proteinExistence type="predicted"/>
<reference evidence="1" key="1">
    <citation type="journal article" date="2020" name="Stud. Mycol.">
        <title>101 Dothideomycetes genomes: a test case for predicting lifestyles and emergence of pathogens.</title>
        <authorList>
            <person name="Haridas S."/>
            <person name="Albert R."/>
            <person name="Binder M."/>
            <person name="Bloem J."/>
            <person name="Labutti K."/>
            <person name="Salamov A."/>
            <person name="Andreopoulos B."/>
            <person name="Baker S."/>
            <person name="Barry K."/>
            <person name="Bills G."/>
            <person name="Bluhm B."/>
            <person name="Cannon C."/>
            <person name="Castanera R."/>
            <person name="Culley D."/>
            <person name="Daum C."/>
            <person name="Ezra D."/>
            <person name="Gonzalez J."/>
            <person name="Henrissat B."/>
            <person name="Kuo A."/>
            <person name="Liang C."/>
            <person name="Lipzen A."/>
            <person name="Lutzoni F."/>
            <person name="Magnuson J."/>
            <person name="Mondo S."/>
            <person name="Nolan M."/>
            <person name="Ohm R."/>
            <person name="Pangilinan J."/>
            <person name="Park H.-J."/>
            <person name="Ramirez L."/>
            <person name="Alfaro M."/>
            <person name="Sun H."/>
            <person name="Tritt A."/>
            <person name="Yoshinaga Y."/>
            <person name="Zwiers L.-H."/>
            <person name="Turgeon B."/>
            <person name="Goodwin S."/>
            <person name="Spatafora J."/>
            <person name="Crous P."/>
            <person name="Grigoriev I."/>
        </authorList>
    </citation>
    <scope>NUCLEOTIDE SEQUENCE</scope>
    <source>
        <strain evidence="1">CBS 279.74</strain>
    </source>
</reference>
<dbReference type="EMBL" id="MU005769">
    <property type="protein sequence ID" value="KAF2709964.1"/>
    <property type="molecule type" value="Genomic_DNA"/>
</dbReference>
<name>A0A6G1KAW8_9PLEO</name>
<protein>
    <submittedName>
        <fullName evidence="1">Uncharacterized protein</fullName>
    </submittedName>
</protein>
<dbReference type="AlphaFoldDB" id="A0A6G1KAW8"/>
<keyword evidence="2" id="KW-1185">Reference proteome</keyword>
<gene>
    <name evidence="1" type="ORF">K504DRAFT_248687</name>
</gene>
<dbReference type="Proteomes" id="UP000799428">
    <property type="component" value="Unassembled WGS sequence"/>
</dbReference>
<organism evidence="1 2">
    <name type="scientific">Pleomassaria siparia CBS 279.74</name>
    <dbReference type="NCBI Taxonomy" id="1314801"/>
    <lineage>
        <taxon>Eukaryota</taxon>
        <taxon>Fungi</taxon>
        <taxon>Dikarya</taxon>
        <taxon>Ascomycota</taxon>
        <taxon>Pezizomycotina</taxon>
        <taxon>Dothideomycetes</taxon>
        <taxon>Pleosporomycetidae</taxon>
        <taxon>Pleosporales</taxon>
        <taxon>Pleomassariaceae</taxon>
        <taxon>Pleomassaria</taxon>
    </lineage>
</organism>
<evidence type="ECO:0000313" key="1">
    <source>
        <dbReference type="EMBL" id="KAF2709964.1"/>
    </source>
</evidence>
<accession>A0A6G1KAW8</accession>
<sequence length="84" mass="8655">MLVATRKKSPLGSLSGSTSFLITVSKANTSNAECHRRTRLAIAAAEARSGFPDTLRCAALGRLLVTFSGAPFAVRLAPATPGAP</sequence>